<dbReference type="Pfam" id="PF23151">
    <property type="entry name" value="NuiA_2"/>
    <property type="match status" value="1"/>
</dbReference>
<feature type="compositionally biased region" description="Polar residues" evidence="1">
    <location>
        <begin position="26"/>
        <end position="40"/>
    </location>
</feature>
<evidence type="ECO:0000313" key="2">
    <source>
        <dbReference type="EMBL" id="CZR52970.1"/>
    </source>
</evidence>
<name>A0A1L7WJN8_9HELO</name>
<proteinExistence type="predicted"/>
<accession>A0A1L7WJN8</accession>
<dbReference type="PANTHER" id="PTHR42093:SF1">
    <property type="match status" value="1"/>
</dbReference>
<keyword evidence="3" id="KW-1185">Reference proteome</keyword>
<feature type="compositionally biased region" description="Low complexity" evidence="1">
    <location>
        <begin position="41"/>
        <end position="53"/>
    </location>
</feature>
<dbReference type="InterPro" id="IPR056539">
    <property type="entry name" value="NuiA-like"/>
</dbReference>
<gene>
    <name evidence="2" type="ORF">PAC_02848</name>
</gene>
<feature type="compositionally biased region" description="Basic and acidic residues" evidence="1">
    <location>
        <begin position="54"/>
        <end position="64"/>
    </location>
</feature>
<dbReference type="OrthoDB" id="5366485at2759"/>
<feature type="region of interest" description="Disordered" evidence="1">
    <location>
        <begin position="15"/>
        <end position="120"/>
    </location>
</feature>
<dbReference type="EMBL" id="FJOG01000003">
    <property type="protein sequence ID" value="CZR52970.1"/>
    <property type="molecule type" value="Genomic_DNA"/>
</dbReference>
<feature type="compositionally biased region" description="Low complexity" evidence="1">
    <location>
        <begin position="101"/>
        <end position="113"/>
    </location>
</feature>
<dbReference type="AlphaFoldDB" id="A0A1L7WJN8"/>
<dbReference type="PANTHER" id="PTHR42093">
    <property type="match status" value="1"/>
</dbReference>
<dbReference type="Proteomes" id="UP000184330">
    <property type="component" value="Unassembled WGS sequence"/>
</dbReference>
<protein>
    <submittedName>
        <fullName evidence="2">Uncharacterized protein</fullName>
    </submittedName>
</protein>
<evidence type="ECO:0000313" key="3">
    <source>
        <dbReference type="Proteomes" id="UP000184330"/>
    </source>
</evidence>
<organism evidence="2 3">
    <name type="scientific">Phialocephala subalpina</name>
    <dbReference type="NCBI Taxonomy" id="576137"/>
    <lineage>
        <taxon>Eukaryota</taxon>
        <taxon>Fungi</taxon>
        <taxon>Dikarya</taxon>
        <taxon>Ascomycota</taxon>
        <taxon>Pezizomycotina</taxon>
        <taxon>Leotiomycetes</taxon>
        <taxon>Helotiales</taxon>
        <taxon>Mollisiaceae</taxon>
        <taxon>Phialocephala</taxon>
        <taxon>Phialocephala fortinii species complex</taxon>
    </lineage>
</organism>
<evidence type="ECO:0000256" key="1">
    <source>
        <dbReference type="SAM" id="MobiDB-lite"/>
    </source>
</evidence>
<reference evidence="2 3" key="1">
    <citation type="submission" date="2016-03" db="EMBL/GenBank/DDBJ databases">
        <authorList>
            <person name="Ploux O."/>
        </authorList>
    </citation>
    <scope>NUCLEOTIDE SEQUENCE [LARGE SCALE GENOMIC DNA]</scope>
    <source>
        <strain evidence="2 3">UAMH 11012</strain>
    </source>
</reference>
<sequence>MGAVLACIGLAGNSIKKSRDKKKASAVSSNHEQSSNGADNLQSQSQPLSSPQQDVRRGLKDEHLATVPLGTEGLGSAEGFAGESQDVTRGVGLGAPVPVPTASTNNTSAITNTESRNTDKMASDEDYAAFLDKANQDPNEGIAKGQSNGKVELKATDKGASVPEVLRKATKDAFYVSDADEPFEPVCLKHSGKSLPDEATFAKLVSHPDPKKAEVEIMDIAEWDTQGQYKELVDAVREASKGSDVRVYRISKGGSRIEYWVVGLEDGKIVGVKALAIES</sequence>
<dbReference type="Gene3D" id="3.40.1460.10">
    <property type="entry name" value="Nuclease A inhibitor-like"/>
    <property type="match status" value="1"/>
</dbReference>